<accession>A0A2P2DWX7</accession>
<evidence type="ECO:0000313" key="2">
    <source>
        <dbReference type="EMBL" id="GBF49139.1"/>
    </source>
</evidence>
<evidence type="ECO:0000256" key="1">
    <source>
        <dbReference type="SAM" id="MobiDB-lite"/>
    </source>
</evidence>
<evidence type="ECO:0000313" key="3">
    <source>
        <dbReference type="Proteomes" id="UP000245133"/>
    </source>
</evidence>
<dbReference type="Proteomes" id="UP000245133">
    <property type="component" value="Unassembled WGS sequence"/>
</dbReference>
<keyword evidence="3" id="KW-1185">Reference proteome</keyword>
<comment type="caution">
    <text evidence="2">The sequence shown here is derived from an EMBL/GenBank/DDBJ whole genome shotgun (WGS) entry which is preliminary data.</text>
</comment>
<sequence length="75" mass="8489">MAKPVANKDGMELPWNNPKTKPVLNVRESRKKSPITGTLSKGFKFLIASHFVRRSKKQPNKTKAKYCGLYTLKKG</sequence>
<organism evidence="2 3">
    <name type="scientific">Leptospira ryugenii</name>
    <dbReference type="NCBI Taxonomy" id="1917863"/>
    <lineage>
        <taxon>Bacteria</taxon>
        <taxon>Pseudomonadati</taxon>
        <taxon>Spirochaetota</taxon>
        <taxon>Spirochaetia</taxon>
        <taxon>Leptospirales</taxon>
        <taxon>Leptospiraceae</taxon>
        <taxon>Leptospira</taxon>
    </lineage>
</organism>
<gene>
    <name evidence="2" type="ORF">LPTSP4_06490</name>
</gene>
<protein>
    <submittedName>
        <fullName evidence="2">Uncharacterized protein</fullName>
    </submittedName>
</protein>
<dbReference type="EMBL" id="BFBB01000002">
    <property type="protein sequence ID" value="GBF49139.1"/>
    <property type="molecule type" value="Genomic_DNA"/>
</dbReference>
<proteinExistence type="predicted"/>
<name>A0A2P2DWX7_9LEPT</name>
<feature type="region of interest" description="Disordered" evidence="1">
    <location>
        <begin position="1"/>
        <end position="22"/>
    </location>
</feature>
<reference evidence="2 3" key="1">
    <citation type="submission" date="2018-02" db="EMBL/GenBank/DDBJ databases">
        <title>Novel Leptospira species isolated from soil and water in Japan.</title>
        <authorList>
            <person name="Nakao R."/>
            <person name="Masuzawa T."/>
        </authorList>
    </citation>
    <scope>NUCLEOTIDE SEQUENCE [LARGE SCALE GENOMIC DNA]</scope>
    <source>
        <strain evidence="2 3">YH101</strain>
    </source>
</reference>
<dbReference type="AlphaFoldDB" id="A0A2P2DWX7"/>